<keyword evidence="4" id="KW-0233">DNA recombination</keyword>
<protein>
    <submittedName>
        <fullName evidence="8">Recombinase</fullName>
    </submittedName>
</protein>
<dbReference type="InterPro" id="IPR050090">
    <property type="entry name" value="Tyrosine_recombinase_XerCD"/>
</dbReference>
<dbReference type="InterPro" id="IPR025269">
    <property type="entry name" value="SAM-like_dom"/>
</dbReference>
<dbReference type="Pfam" id="PF13102">
    <property type="entry name" value="Phage_int_SAM_5"/>
    <property type="match status" value="1"/>
</dbReference>
<dbReference type="CDD" id="cd01185">
    <property type="entry name" value="INTN1_C_like"/>
    <property type="match status" value="1"/>
</dbReference>
<dbReference type="OrthoDB" id="892893at2"/>
<evidence type="ECO:0000313" key="9">
    <source>
        <dbReference type="Proteomes" id="UP000236893"/>
    </source>
</evidence>
<dbReference type="SUPFAM" id="SSF56349">
    <property type="entry name" value="DNA breaking-rejoining enzymes"/>
    <property type="match status" value="1"/>
</dbReference>
<dbReference type="RefSeq" id="WP_103790108.1">
    <property type="nucleotide sequence ID" value="NZ_PQVF01000011.1"/>
</dbReference>
<keyword evidence="3 5" id="KW-0238">DNA-binding</keyword>
<dbReference type="InterPro" id="IPR035386">
    <property type="entry name" value="Arm-DNA-bind_5"/>
</dbReference>
<evidence type="ECO:0000259" key="7">
    <source>
        <dbReference type="PROSITE" id="PS51900"/>
    </source>
</evidence>
<dbReference type="Gene3D" id="1.10.443.10">
    <property type="entry name" value="Intergrase catalytic core"/>
    <property type="match status" value="1"/>
</dbReference>
<dbReference type="Pfam" id="PF17293">
    <property type="entry name" value="Arm-DNA-bind_5"/>
    <property type="match status" value="1"/>
</dbReference>
<dbReference type="PANTHER" id="PTHR30349">
    <property type="entry name" value="PHAGE INTEGRASE-RELATED"/>
    <property type="match status" value="1"/>
</dbReference>
<feature type="domain" description="Tyr recombinase" evidence="6">
    <location>
        <begin position="207"/>
        <end position="397"/>
    </location>
</feature>
<reference evidence="8 9" key="1">
    <citation type="submission" date="2018-01" db="EMBL/GenBank/DDBJ databases">
        <authorList>
            <person name="Gaut B.S."/>
            <person name="Morton B.R."/>
            <person name="Clegg M.T."/>
            <person name="Duvall M.R."/>
        </authorList>
    </citation>
    <scope>NUCLEOTIDE SEQUENCE [LARGE SCALE GENOMIC DNA]</scope>
    <source>
        <strain evidence="8 9">HR-AV</strain>
    </source>
</reference>
<feature type="domain" description="Core-binding (CB)" evidence="7">
    <location>
        <begin position="102"/>
        <end position="185"/>
    </location>
</feature>
<dbReference type="Proteomes" id="UP000236893">
    <property type="component" value="Unassembled WGS sequence"/>
</dbReference>
<dbReference type="PROSITE" id="PS51900">
    <property type="entry name" value="CB"/>
    <property type="match status" value="1"/>
</dbReference>
<proteinExistence type="inferred from homology"/>
<dbReference type="AlphaFoldDB" id="A0A2S5A054"/>
<comment type="similarity">
    <text evidence="1">Belongs to the 'phage' integrase family.</text>
</comment>
<comment type="caution">
    <text evidence="8">The sequence shown here is derived from an EMBL/GenBank/DDBJ whole genome shotgun (WGS) entry which is preliminary data.</text>
</comment>
<name>A0A2S5A054_9SPHI</name>
<dbReference type="GO" id="GO:0015074">
    <property type="term" value="P:DNA integration"/>
    <property type="evidence" value="ECO:0007669"/>
    <property type="project" value="UniProtKB-KW"/>
</dbReference>
<accession>A0A2S5A054</accession>
<dbReference type="InterPro" id="IPR011010">
    <property type="entry name" value="DNA_brk_join_enz"/>
</dbReference>
<evidence type="ECO:0000313" key="8">
    <source>
        <dbReference type="EMBL" id="POY35503.1"/>
    </source>
</evidence>
<dbReference type="InterPro" id="IPR010998">
    <property type="entry name" value="Integrase_recombinase_N"/>
</dbReference>
<evidence type="ECO:0000256" key="2">
    <source>
        <dbReference type="ARBA" id="ARBA00022908"/>
    </source>
</evidence>
<evidence type="ECO:0000259" key="6">
    <source>
        <dbReference type="PROSITE" id="PS51898"/>
    </source>
</evidence>
<evidence type="ECO:0000256" key="3">
    <source>
        <dbReference type="ARBA" id="ARBA00023125"/>
    </source>
</evidence>
<dbReference type="Gene3D" id="1.10.150.130">
    <property type="match status" value="1"/>
</dbReference>
<sequence length="410" mass="47754">MASTTVVIRSKKLDSKGEAPLYLRIIKDRKAKFISVGIKIDPKFWDEKKLRIKKGHPNSQRFNNYLTNKIAEAENIILDLQTKSKTVSPKSMKEMVIGKPAVSFGPFANKYLEHLERKNLSTYRKYKSLLKKIEAFTPTGDLYFDEIDVAWLKKYEAFLKTHYHNSHNTIYHNLKFIRRVFQEAINEDMVTIDKNPFYKFKITRQPGTREFLTEDEIKKIEEYKLTPFTKVDTHRDMFIFSAYAGGIRVSDMLQLKWENFDGERILLQTQKTGSVVSIKLPGKALEIIAKYKKGTKSAADFIFPIFNNAMDYEDKDFLFREVSTHTAYINKNLKWLAGKLNFEKKLSFHIARHTFATRALKKGMRIEYVSKLLGHSDIRTTQIYAKIVNEDLDKAMEIFNEKAAPTPTNL</sequence>
<dbReference type="EMBL" id="PQVF01000011">
    <property type="protein sequence ID" value="POY35503.1"/>
    <property type="molecule type" value="Genomic_DNA"/>
</dbReference>
<dbReference type="InterPro" id="IPR013762">
    <property type="entry name" value="Integrase-like_cat_sf"/>
</dbReference>
<gene>
    <name evidence="8" type="ORF">C3K47_15705</name>
</gene>
<keyword evidence="2" id="KW-0229">DNA integration</keyword>
<dbReference type="GO" id="GO:0003677">
    <property type="term" value="F:DNA binding"/>
    <property type="evidence" value="ECO:0007669"/>
    <property type="project" value="UniProtKB-UniRule"/>
</dbReference>
<evidence type="ECO:0000256" key="4">
    <source>
        <dbReference type="ARBA" id="ARBA00023172"/>
    </source>
</evidence>
<dbReference type="GO" id="GO:0006310">
    <property type="term" value="P:DNA recombination"/>
    <property type="evidence" value="ECO:0007669"/>
    <property type="project" value="UniProtKB-KW"/>
</dbReference>
<organism evidence="8 9">
    <name type="scientific">Solitalea longa</name>
    <dbReference type="NCBI Taxonomy" id="2079460"/>
    <lineage>
        <taxon>Bacteria</taxon>
        <taxon>Pseudomonadati</taxon>
        <taxon>Bacteroidota</taxon>
        <taxon>Sphingobacteriia</taxon>
        <taxon>Sphingobacteriales</taxon>
        <taxon>Sphingobacteriaceae</taxon>
        <taxon>Solitalea</taxon>
    </lineage>
</organism>
<dbReference type="InterPro" id="IPR044068">
    <property type="entry name" value="CB"/>
</dbReference>
<dbReference type="PROSITE" id="PS51898">
    <property type="entry name" value="TYR_RECOMBINASE"/>
    <property type="match status" value="1"/>
</dbReference>
<evidence type="ECO:0000256" key="1">
    <source>
        <dbReference type="ARBA" id="ARBA00008857"/>
    </source>
</evidence>
<dbReference type="PANTHER" id="PTHR30349:SF64">
    <property type="entry name" value="PROPHAGE INTEGRASE INTD-RELATED"/>
    <property type="match status" value="1"/>
</dbReference>
<evidence type="ECO:0000256" key="5">
    <source>
        <dbReference type="PROSITE-ProRule" id="PRU01248"/>
    </source>
</evidence>
<dbReference type="InterPro" id="IPR002104">
    <property type="entry name" value="Integrase_catalytic"/>
</dbReference>
<dbReference type="Pfam" id="PF00589">
    <property type="entry name" value="Phage_integrase"/>
    <property type="match status" value="1"/>
</dbReference>
<keyword evidence="9" id="KW-1185">Reference proteome</keyword>